<evidence type="ECO:0000313" key="5">
    <source>
        <dbReference type="Proteomes" id="UP000487882"/>
    </source>
</evidence>
<reference evidence="4 5" key="1">
    <citation type="submission" date="2019-09" db="EMBL/GenBank/DDBJ databases">
        <title>Bifidobacterium canis sp. nov., isolated from the digestive tract of German Shepherd dog puppy.</title>
        <authorList>
            <person name="Bunesova V."/>
        </authorList>
    </citation>
    <scope>NUCLEOTIDE SEQUENCE [LARGE SCALE GENOMIC DNA]</scope>
    <source>
        <strain evidence="4 5">GSD1FS</strain>
    </source>
</reference>
<keyword evidence="2" id="KW-0547">Nucleotide-binding</keyword>
<dbReference type="PANTHER" id="PTHR13504">
    <property type="entry name" value="FIDO DOMAIN-CONTAINING PROTEIN DDB_G0283145"/>
    <property type="match status" value="1"/>
</dbReference>
<protein>
    <submittedName>
        <fullName evidence="4">Filamentation induced by cAMP protein fic</fullName>
    </submittedName>
</protein>
<dbReference type="InterPro" id="IPR040198">
    <property type="entry name" value="Fido_containing"/>
</dbReference>
<dbReference type="AlphaFoldDB" id="A0A7K1J7F1"/>
<keyword evidence="5" id="KW-1185">Reference proteome</keyword>
<dbReference type="Proteomes" id="UP000487882">
    <property type="component" value="Unassembled WGS sequence"/>
</dbReference>
<organism evidence="4 5">
    <name type="scientific">Bifidobacterium canis</name>
    <dbReference type="NCBI Taxonomy" id="2610880"/>
    <lineage>
        <taxon>Bacteria</taxon>
        <taxon>Bacillati</taxon>
        <taxon>Actinomycetota</taxon>
        <taxon>Actinomycetes</taxon>
        <taxon>Bifidobacteriales</taxon>
        <taxon>Bifidobacteriaceae</taxon>
        <taxon>Bifidobacterium</taxon>
    </lineage>
</organism>
<dbReference type="PROSITE" id="PS51459">
    <property type="entry name" value="FIDO"/>
    <property type="match status" value="1"/>
</dbReference>
<dbReference type="Gene3D" id="1.10.3290.10">
    <property type="entry name" value="Fido-like domain"/>
    <property type="match status" value="1"/>
</dbReference>
<feature type="domain" description="Fido" evidence="3">
    <location>
        <begin position="146"/>
        <end position="295"/>
    </location>
</feature>
<dbReference type="InterPro" id="IPR003812">
    <property type="entry name" value="Fido"/>
</dbReference>
<dbReference type="Pfam" id="PF02661">
    <property type="entry name" value="Fic"/>
    <property type="match status" value="1"/>
</dbReference>
<feature type="binding site" evidence="2">
    <location>
        <begin position="236"/>
        <end position="243"/>
    </location>
    <ligand>
        <name>ATP</name>
        <dbReference type="ChEBI" id="CHEBI:30616"/>
    </ligand>
</feature>
<evidence type="ECO:0000256" key="2">
    <source>
        <dbReference type="PIRSR" id="PIRSR640198-2"/>
    </source>
</evidence>
<comment type="caution">
    <text evidence="4">The sequence shown here is derived from an EMBL/GenBank/DDBJ whole genome shotgun (WGS) entry which is preliminary data.</text>
</comment>
<dbReference type="InterPro" id="IPR036597">
    <property type="entry name" value="Fido-like_dom_sf"/>
</dbReference>
<keyword evidence="2" id="KW-0067">ATP-binding</keyword>
<dbReference type="SUPFAM" id="SSF140931">
    <property type="entry name" value="Fic-like"/>
    <property type="match status" value="1"/>
</dbReference>
<evidence type="ECO:0000256" key="1">
    <source>
        <dbReference type="PIRSR" id="PIRSR640198-1"/>
    </source>
</evidence>
<dbReference type="EMBL" id="WNLP01000019">
    <property type="protein sequence ID" value="MUH60594.1"/>
    <property type="molecule type" value="Genomic_DNA"/>
</dbReference>
<accession>A0A7K1J7F1</accession>
<dbReference type="GO" id="GO:0005524">
    <property type="term" value="F:ATP binding"/>
    <property type="evidence" value="ECO:0007669"/>
    <property type="project" value="UniProtKB-KW"/>
</dbReference>
<name>A0A7K1J7F1_9BIFI</name>
<gene>
    <name evidence="4" type="ORF">GSD1FS_1976</name>
</gene>
<evidence type="ECO:0000259" key="3">
    <source>
        <dbReference type="PROSITE" id="PS51459"/>
    </source>
</evidence>
<proteinExistence type="predicted"/>
<feature type="active site" evidence="1">
    <location>
        <position position="232"/>
    </location>
</feature>
<sequence length="404" mass="44100">MDAWQIPALEYEEHTWHIADDAPVSRSRRSRGNGAYRSAIPIRMSSIDFNTMPAELQTDLEDASVALSRFDTRASMQFGDRVLTLGPMSAVLLRTEATSSSQIENLTVGAKNLALELLHEGNSQNAAVVVGNVRAMESALELADDISTEHLLAVHRALLSAQSGWESYAGAFRTQLVWVGTSSYSPRGASYVAPQPELIPTAIDDLIEFMRRDDVPVLAQCALAHAQFETIHPFADGNGRTGRALVHAILRNKGLTPHVVPPVSAGLLRHTEQYFDALTAYRAGDAAPIIENFAEAAQFASSSGTQLIDDIAAQLEQTRELLHGVRRDAAVWKVLPYLVAQPIINSNYLRTVVGLTKSQAERALKTLAQAGVLTARSNAKRDVVWEHRGMLDVLDDYAASLRRG</sequence>
<dbReference type="RefSeq" id="WP_343030277.1">
    <property type="nucleotide sequence ID" value="NZ_WNLP01000019.1"/>
</dbReference>
<dbReference type="PANTHER" id="PTHR13504:SF38">
    <property type="entry name" value="FIDO DOMAIN-CONTAINING PROTEIN"/>
    <property type="match status" value="1"/>
</dbReference>
<evidence type="ECO:0000313" key="4">
    <source>
        <dbReference type="EMBL" id="MUH60594.1"/>
    </source>
</evidence>